<dbReference type="RefSeq" id="WP_254421250.1">
    <property type="nucleotide sequence ID" value="NZ_BAAAJB010000067.1"/>
</dbReference>
<accession>A0ABY5DEN3</accession>
<dbReference type="SUPFAM" id="SSF103642">
    <property type="entry name" value="Sec-C motif"/>
    <property type="match status" value="1"/>
</dbReference>
<dbReference type="EMBL" id="CP099837">
    <property type="protein sequence ID" value="USY22477.1"/>
    <property type="molecule type" value="Genomic_DNA"/>
</dbReference>
<protein>
    <submittedName>
        <fullName evidence="2">SEC-C metal-binding domain-containing protein</fullName>
    </submittedName>
</protein>
<evidence type="ECO:0000313" key="2">
    <source>
        <dbReference type="EMBL" id="USY22477.1"/>
    </source>
</evidence>
<dbReference type="Gene3D" id="3.10.450.50">
    <property type="match status" value="1"/>
</dbReference>
<dbReference type="Pfam" id="PF02810">
    <property type="entry name" value="SEC-C"/>
    <property type="match status" value="1"/>
</dbReference>
<keyword evidence="3" id="KW-1185">Reference proteome</keyword>
<proteinExistence type="predicted"/>
<organism evidence="2 3">
    <name type="scientific">Nocardiopsis exhalans</name>
    <dbReference type="NCBI Taxonomy" id="163604"/>
    <lineage>
        <taxon>Bacteria</taxon>
        <taxon>Bacillati</taxon>
        <taxon>Actinomycetota</taxon>
        <taxon>Actinomycetes</taxon>
        <taxon>Streptosporangiales</taxon>
        <taxon>Nocardiopsidaceae</taxon>
        <taxon>Nocardiopsis</taxon>
    </lineage>
</organism>
<feature type="region of interest" description="Disordered" evidence="1">
    <location>
        <begin position="290"/>
        <end position="322"/>
    </location>
</feature>
<gene>
    <name evidence="2" type="ORF">NE857_13195</name>
</gene>
<reference evidence="2" key="1">
    <citation type="submission" date="2022-06" db="EMBL/GenBank/DDBJ databases">
        <authorList>
            <person name="Ping M."/>
        </authorList>
    </citation>
    <scope>NUCLEOTIDE SEQUENCE</scope>
    <source>
        <strain evidence="2">JCM11759T</strain>
    </source>
</reference>
<evidence type="ECO:0000313" key="3">
    <source>
        <dbReference type="Proteomes" id="UP001055940"/>
    </source>
</evidence>
<dbReference type="Proteomes" id="UP001055940">
    <property type="component" value="Chromosome"/>
</dbReference>
<evidence type="ECO:0000256" key="1">
    <source>
        <dbReference type="SAM" id="MobiDB-lite"/>
    </source>
</evidence>
<name>A0ABY5DEN3_9ACTN</name>
<feature type="region of interest" description="Disordered" evidence="1">
    <location>
        <begin position="202"/>
        <end position="224"/>
    </location>
</feature>
<dbReference type="InterPro" id="IPR004027">
    <property type="entry name" value="SEC_C_motif"/>
</dbReference>
<feature type="compositionally biased region" description="Basic and acidic residues" evidence="1">
    <location>
        <begin position="290"/>
        <end position="305"/>
    </location>
</feature>
<sequence length="345" mass="38046">MPHNTLSPDHQADPSGGTLVAAVTPLGLPGHVLEELDRYVESAGEILLEEASVSGSAEHPERSVRVLDALMAHAPQVDDRQYAAVEKTGFLLQREGSEAHAQTERLLADLTAPGVLQEGPAGLLAETLTEYGRLEEALYCYNIASRKYLVGGAEELEDVALMFAFPLIGRAKVREELGYAPDEFDAAVRDRAEPEEILAGLLDPHTRSRAPLGQGPAQPEHPQGRQVLCSREDFTLAVESGLLDGEAAEKGVDAYFRAGEQVMREYSREQPDLDWYTVLFSVEEMREFARERGGDASDRELRGEWSESLAPDDPRLSSWPPERNQRCWCASGRKYKKCCGSPNTR</sequence>